<protein>
    <submittedName>
        <fullName evidence="1">Uncharacterized protein</fullName>
    </submittedName>
</protein>
<dbReference type="Proteomes" id="UP000708208">
    <property type="component" value="Unassembled WGS sequence"/>
</dbReference>
<evidence type="ECO:0000313" key="2">
    <source>
        <dbReference type="Proteomes" id="UP000708208"/>
    </source>
</evidence>
<dbReference type="AlphaFoldDB" id="A0A8J2JP84"/>
<comment type="caution">
    <text evidence="1">The sequence shown here is derived from an EMBL/GenBank/DDBJ whole genome shotgun (WGS) entry which is preliminary data.</text>
</comment>
<proteinExistence type="predicted"/>
<dbReference type="EMBL" id="CAJVCH010078272">
    <property type="protein sequence ID" value="CAG7721295.1"/>
    <property type="molecule type" value="Genomic_DNA"/>
</dbReference>
<accession>A0A8J2JP84</accession>
<reference evidence="1" key="1">
    <citation type="submission" date="2021-06" db="EMBL/GenBank/DDBJ databases">
        <authorList>
            <person name="Hodson N. C."/>
            <person name="Mongue J. A."/>
            <person name="Jaron S. K."/>
        </authorList>
    </citation>
    <scope>NUCLEOTIDE SEQUENCE</scope>
</reference>
<keyword evidence="2" id="KW-1185">Reference proteome</keyword>
<organism evidence="1 2">
    <name type="scientific">Allacma fusca</name>
    <dbReference type="NCBI Taxonomy" id="39272"/>
    <lineage>
        <taxon>Eukaryota</taxon>
        <taxon>Metazoa</taxon>
        <taxon>Ecdysozoa</taxon>
        <taxon>Arthropoda</taxon>
        <taxon>Hexapoda</taxon>
        <taxon>Collembola</taxon>
        <taxon>Symphypleona</taxon>
        <taxon>Sminthuridae</taxon>
        <taxon>Allacma</taxon>
    </lineage>
</organism>
<sequence>MEIIACRQLSTHHKAWSSLHFSSSGFLSPQHHIKRVNKWSQKVRPQGPLPSTSPAQSKNPTFVTQREYRQWKGIFFHPRTSRVIVNSELSFVCNTPWPWKWQLAVAVSVGNPLCIRKGEHYIDRLSWSPRGKRYLISPQAPYYE</sequence>
<name>A0A8J2JP84_9HEXA</name>
<gene>
    <name evidence="1" type="ORF">AFUS01_LOCUS10518</name>
</gene>
<evidence type="ECO:0000313" key="1">
    <source>
        <dbReference type="EMBL" id="CAG7721295.1"/>
    </source>
</evidence>